<dbReference type="Gene3D" id="3.40.50.10110">
    <property type="entry name" value="DNA polymerase III subunit chi"/>
    <property type="match status" value="1"/>
</dbReference>
<dbReference type="EMBL" id="CBLY010000002">
    <property type="protein sequence ID" value="CDG32840.1"/>
    <property type="molecule type" value="Genomic_DNA"/>
</dbReference>
<dbReference type="InterPro" id="IPR007459">
    <property type="entry name" value="DNA_pol3_chi"/>
</dbReference>
<gene>
    <name evidence="1" type="ORF">SACS_0102</name>
</gene>
<dbReference type="GO" id="GO:0006260">
    <property type="term" value="P:DNA replication"/>
    <property type="evidence" value="ECO:0007669"/>
    <property type="project" value="InterPro"/>
</dbReference>
<dbReference type="Pfam" id="PF04364">
    <property type="entry name" value="DNA_pol3_chi"/>
    <property type="match status" value="1"/>
</dbReference>
<evidence type="ECO:0000313" key="2">
    <source>
        <dbReference type="Proteomes" id="UP000027590"/>
    </source>
</evidence>
<dbReference type="PANTHER" id="PTHR38767">
    <property type="entry name" value="DNA POLYMERASE III SUBUNIT CHI"/>
    <property type="match status" value="1"/>
</dbReference>
<keyword evidence="1" id="KW-0548">Nucleotidyltransferase</keyword>
<evidence type="ECO:0000313" key="1">
    <source>
        <dbReference type="EMBL" id="CDG32840.1"/>
    </source>
</evidence>
<dbReference type="InterPro" id="IPR036768">
    <property type="entry name" value="PolIII_chi_sf"/>
</dbReference>
<comment type="caution">
    <text evidence="1">The sequence shown here is derived from an EMBL/GenBank/DDBJ whole genome shotgun (WGS) entry which is preliminary data.</text>
</comment>
<dbReference type="SUPFAM" id="SSF102400">
    <property type="entry name" value="DNA polymerase III chi subunit"/>
    <property type="match status" value="1"/>
</dbReference>
<protein>
    <submittedName>
        <fullName evidence="1">DNA polymerase III chi subunit</fullName>
        <ecNumber evidence="1">2.7.7.7</ecNumber>
    </submittedName>
</protein>
<dbReference type="GO" id="GO:0032298">
    <property type="term" value="P:positive regulation of DNA-templated DNA replication initiation"/>
    <property type="evidence" value="ECO:0007669"/>
    <property type="project" value="TreeGrafter"/>
</dbReference>
<dbReference type="AlphaFoldDB" id="A0A7U7IZQ1"/>
<dbReference type="Proteomes" id="UP000027590">
    <property type="component" value="Unassembled WGS sequence"/>
</dbReference>
<proteinExistence type="predicted"/>
<reference evidence="1 2" key="2">
    <citation type="journal article" date="2014" name="PLoS ONE">
        <title>Evolution of mitochondria reconstructed from the energy metabolism of living bacteria.</title>
        <authorList>
            <person name="Degli Esposti M."/>
            <person name="Chouaia B."/>
            <person name="Comandatore F."/>
            <person name="Crotti E."/>
            <person name="Sassera D."/>
            <person name="Lievens P.M."/>
            <person name="Daffonchio D."/>
            <person name="Bandi C."/>
        </authorList>
    </citation>
    <scope>NUCLEOTIDE SEQUENCE [LARGE SCALE GENOMIC DNA]</scope>
    <source>
        <strain evidence="2">AM169</strain>
    </source>
</reference>
<dbReference type="GO" id="GO:0003677">
    <property type="term" value="F:DNA binding"/>
    <property type="evidence" value="ECO:0007669"/>
    <property type="project" value="InterPro"/>
</dbReference>
<dbReference type="EC" id="2.7.7.7" evidence="1"/>
<dbReference type="NCBIfam" id="NF004347">
    <property type="entry name" value="PRK05728.1-4"/>
    <property type="match status" value="1"/>
</dbReference>
<keyword evidence="1" id="KW-0808">Transferase</keyword>
<sequence length="165" mass="18658">MQEPSDGLVTRRVYPPQDVQVGFYHLTRTSFEAALPALLNRTLEAGERAVIRCQDAGQVKMLDEALWATPAGVWLPHGSRAMGHADRQPVWLTACDELPNGGAFLFRMNGAWDGALTGFRRIFDLFNGHDGDAVQQARLRWKEMKQAGYRLTYWQQDARGWRRAG</sequence>
<dbReference type="PANTHER" id="PTHR38767:SF1">
    <property type="entry name" value="DNA POLYMERASE III SUBUNIT CHI"/>
    <property type="match status" value="1"/>
</dbReference>
<name>A0A7U7IZQ1_9PROT</name>
<organism evidence="1 2">
    <name type="scientific">Parasaccharibacter apium</name>
    <dbReference type="NCBI Taxonomy" id="1510841"/>
    <lineage>
        <taxon>Bacteria</taxon>
        <taxon>Pseudomonadati</taxon>
        <taxon>Pseudomonadota</taxon>
        <taxon>Alphaproteobacteria</taxon>
        <taxon>Acetobacterales</taxon>
        <taxon>Acetobacteraceae</taxon>
        <taxon>Parasaccharibacter</taxon>
    </lineage>
</organism>
<dbReference type="GO" id="GO:0003887">
    <property type="term" value="F:DNA-directed DNA polymerase activity"/>
    <property type="evidence" value="ECO:0007669"/>
    <property type="project" value="UniProtKB-EC"/>
</dbReference>
<accession>A0A7U7IZQ1</accession>
<reference evidence="1 2" key="1">
    <citation type="journal article" date="2014" name="Genome Biol. Evol.">
        <title>Acetic acid bacteria genomes reveal functional traits for adaptation to life in insect guts.</title>
        <authorList>
            <person name="Chouaia B."/>
            <person name="Gaiarsa S."/>
            <person name="Crotti E."/>
            <person name="Comandatore F."/>
            <person name="Degli Esposti M."/>
            <person name="Ricci I."/>
            <person name="Alma A."/>
            <person name="Favia G."/>
            <person name="Bandi C."/>
            <person name="Daffonchio D."/>
        </authorList>
    </citation>
    <scope>NUCLEOTIDE SEQUENCE [LARGE SCALE GENOMIC DNA]</scope>
    <source>
        <strain evidence="2">AM169</strain>
    </source>
</reference>
<dbReference type="RefSeq" id="WP_052348873.1">
    <property type="nucleotide sequence ID" value="NZ_CBLY010000002.1"/>
</dbReference>